<sequence>MKNFLLLNIIFAAIKTLLSQNGMEQDFLKCNFKNYNFVSNNKSLYETYNVDESVIYCPKHVGCSLLLKYDNSNYHPVLKYCGNKNSVCKRCDTAESHEIHSDKQSHWYYTCCCFENYCNSIEKTILPKPIFSYMNVNPTKTNTQLEITYIHITISLMTLMLLFAFVVSVLFYLIKYKKICLIKKKSSTNDDEHALLVNFDKNLTLQGNVANGRFGSVWTADYKGESVAVKLILPQHCKHFLNEISVYNLPCMSNSRYILRFIDAGSLELSNDDISPKVDFNGNFGPCIPQPSLNNFKSKLSAQENKKYELNARMSIIRTVSASSLSITPHPTYNNVKSKLTLYKVIVFEYHPHGSLQNYLKYNQVNVAKLKILMKSLSAAVAFLHSTINLSASYKPPVAHRDLNSRNILINKEEECILCDFNLSCIGKYNDNISDGAVFSSDKSEYQINEVGTKRYMAPELFERALDLSDCITALKQVDIYALGMVLWEMSRMTVDIYDSGQPPKYRLPFEEETNKAGSFENIKIEIVRDNLRPPFPVKVSSKLMNLAYLKQTITECWERDSEARITAACVHSRMTKIFYNNTLERISADSGNESTDY</sequence>
<dbReference type="OrthoDB" id="669224at2759"/>
<keyword evidence="5" id="KW-0808">Transferase</keyword>
<dbReference type="PANTHER" id="PTHR23255">
    <property type="entry name" value="TRANSFORMING GROWTH FACTOR-BETA RECEPTOR TYPE I AND II"/>
    <property type="match status" value="1"/>
</dbReference>
<evidence type="ECO:0000256" key="17">
    <source>
        <dbReference type="SAM" id="Phobius"/>
    </source>
</evidence>
<accession>A0A177B6D4</accession>
<feature type="active site" description="Proton acceptor" evidence="14">
    <location>
        <position position="402"/>
    </location>
</feature>
<keyword evidence="6 17" id="KW-0812">Transmembrane</keyword>
<keyword evidence="7 18" id="KW-0732">Signal</keyword>
<evidence type="ECO:0000256" key="14">
    <source>
        <dbReference type="PIRSR" id="PIRSR037393-1"/>
    </source>
</evidence>
<evidence type="ECO:0000256" key="7">
    <source>
        <dbReference type="ARBA" id="ARBA00022729"/>
    </source>
</evidence>
<dbReference type="Gene3D" id="1.10.510.10">
    <property type="entry name" value="Transferase(Phosphotransferase) domain 1"/>
    <property type="match status" value="1"/>
</dbReference>
<keyword evidence="4" id="KW-0723">Serine/threonine-protein kinase</keyword>
<dbReference type="PROSITE" id="PS50011">
    <property type="entry name" value="PROTEIN_KINASE_DOM"/>
    <property type="match status" value="1"/>
</dbReference>
<dbReference type="InterPro" id="IPR017194">
    <property type="entry name" value="Transform_growth_fac-b_typ-2"/>
</dbReference>
<comment type="subcellular location">
    <subcellularLocation>
        <location evidence="1">Membrane</location>
        <topology evidence="1">Single-pass type I membrane protein</topology>
    </subcellularLocation>
</comment>
<name>A0A177B6D4_9BILA</name>
<evidence type="ECO:0000256" key="5">
    <source>
        <dbReference type="ARBA" id="ARBA00022679"/>
    </source>
</evidence>
<dbReference type="GO" id="GO:0004675">
    <property type="term" value="F:transmembrane receptor protein serine/threonine kinase activity"/>
    <property type="evidence" value="ECO:0007669"/>
    <property type="project" value="UniProtKB-EC"/>
</dbReference>
<dbReference type="GO" id="GO:0043235">
    <property type="term" value="C:receptor complex"/>
    <property type="evidence" value="ECO:0007669"/>
    <property type="project" value="InterPro"/>
</dbReference>
<evidence type="ECO:0000256" key="4">
    <source>
        <dbReference type="ARBA" id="ARBA00022527"/>
    </source>
</evidence>
<keyword evidence="21" id="KW-1185">Reference proteome</keyword>
<feature type="binding site" evidence="15">
    <location>
        <position position="230"/>
    </location>
    <ligand>
        <name>ATP</name>
        <dbReference type="ChEBI" id="CHEBI:30616"/>
    </ligand>
</feature>
<keyword evidence="13" id="KW-0675">Receptor</keyword>
<evidence type="ECO:0000313" key="21">
    <source>
        <dbReference type="Proteomes" id="UP000078046"/>
    </source>
</evidence>
<evidence type="ECO:0000256" key="18">
    <source>
        <dbReference type="SAM" id="SignalP"/>
    </source>
</evidence>
<feature type="disulfide bond" evidence="16">
    <location>
        <begin position="113"/>
        <end position="118"/>
    </location>
</feature>
<feature type="transmembrane region" description="Helical" evidence="17">
    <location>
        <begin position="149"/>
        <end position="174"/>
    </location>
</feature>
<feature type="signal peptide" evidence="18">
    <location>
        <begin position="1"/>
        <end position="19"/>
    </location>
</feature>
<keyword evidence="10 15" id="KW-0067">ATP-binding</keyword>
<evidence type="ECO:0000256" key="6">
    <source>
        <dbReference type="ARBA" id="ARBA00022692"/>
    </source>
</evidence>
<evidence type="ECO:0000313" key="20">
    <source>
        <dbReference type="EMBL" id="OAF69857.1"/>
    </source>
</evidence>
<dbReference type="Proteomes" id="UP000078046">
    <property type="component" value="Unassembled WGS sequence"/>
</dbReference>
<dbReference type="PANTHER" id="PTHR23255:SF72">
    <property type="entry name" value="RECEPTOR PROTEIN SERINE_THREONINE KINASE"/>
    <property type="match status" value="1"/>
</dbReference>
<keyword evidence="9" id="KW-0418">Kinase</keyword>
<evidence type="ECO:0000256" key="13">
    <source>
        <dbReference type="ARBA" id="ARBA00023170"/>
    </source>
</evidence>
<dbReference type="GO" id="GO:0046872">
    <property type="term" value="F:metal ion binding"/>
    <property type="evidence" value="ECO:0007669"/>
    <property type="project" value="InterPro"/>
</dbReference>
<comment type="similarity">
    <text evidence="2">Belongs to the protein kinase superfamily. TKL Ser/Thr protein kinase family. TGFB receptor subfamily.</text>
</comment>
<evidence type="ECO:0000256" key="1">
    <source>
        <dbReference type="ARBA" id="ARBA00004479"/>
    </source>
</evidence>
<keyword evidence="12 17" id="KW-0472">Membrane</keyword>
<dbReference type="Pfam" id="PF00069">
    <property type="entry name" value="Pkinase"/>
    <property type="match status" value="1"/>
</dbReference>
<dbReference type="GO" id="GO:0005886">
    <property type="term" value="C:plasma membrane"/>
    <property type="evidence" value="ECO:0007669"/>
    <property type="project" value="TreeGrafter"/>
</dbReference>
<dbReference type="SUPFAM" id="SSF56112">
    <property type="entry name" value="Protein kinase-like (PK-like)"/>
    <property type="match status" value="1"/>
</dbReference>
<evidence type="ECO:0000256" key="11">
    <source>
        <dbReference type="ARBA" id="ARBA00022989"/>
    </source>
</evidence>
<evidence type="ECO:0000256" key="8">
    <source>
        <dbReference type="ARBA" id="ARBA00022741"/>
    </source>
</evidence>
<evidence type="ECO:0000256" key="3">
    <source>
        <dbReference type="ARBA" id="ARBA00012401"/>
    </source>
</evidence>
<dbReference type="InterPro" id="IPR011009">
    <property type="entry name" value="Kinase-like_dom_sf"/>
</dbReference>
<gene>
    <name evidence="20" type="ORF">A3Q56_02388</name>
</gene>
<evidence type="ECO:0000256" key="2">
    <source>
        <dbReference type="ARBA" id="ARBA00009605"/>
    </source>
</evidence>
<proteinExistence type="inferred from homology"/>
<reference evidence="20 21" key="1">
    <citation type="submission" date="2016-04" db="EMBL/GenBank/DDBJ databases">
        <title>The genome of Intoshia linei affirms orthonectids as highly simplified spiralians.</title>
        <authorList>
            <person name="Mikhailov K.V."/>
            <person name="Slusarev G.S."/>
            <person name="Nikitin M.A."/>
            <person name="Logacheva M.D."/>
            <person name="Penin A."/>
            <person name="Aleoshin V."/>
            <person name="Panchin Y.V."/>
        </authorList>
    </citation>
    <scope>NUCLEOTIDE SEQUENCE [LARGE SCALE GENOMIC DNA]</scope>
    <source>
        <strain evidence="20">Intl2013</strain>
        <tissue evidence="20">Whole animal</tissue>
    </source>
</reference>
<keyword evidence="16" id="KW-1015">Disulfide bond</keyword>
<feature type="disulfide bond" evidence="16">
    <location>
        <begin position="30"/>
        <end position="63"/>
    </location>
</feature>
<dbReference type="InterPro" id="IPR000333">
    <property type="entry name" value="TGFB_receptor"/>
</dbReference>
<comment type="caution">
    <text evidence="20">The sequence shown here is derived from an EMBL/GenBank/DDBJ whole genome shotgun (WGS) entry which is preliminary data.</text>
</comment>
<protein>
    <recommendedName>
        <fullName evidence="3">receptor protein serine/threonine kinase</fullName>
        <ecNumber evidence="3">2.7.11.30</ecNumber>
    </recommendedName>
</protein>
<dbReference type="PIRSF" id="PIRSF037393">
    <property type="entry name" value="TGFRII"/>
    <property type="match status" value="1"/>
</dbReference>
<dbReference type="GO" id="GO:0005524">
    <property type="term" value="F:ATP binding"/>
    <property type="evidence" value="ECO:0007669"/>
    <property type="project" value="UniProtKB-KW"/>
</dbReference>
<dbReference type="Gene3D" id="3.30.200.20">
    <property type="entry name" value="Phosphorylase Kinase, domain 1"/>
    <property type="match status" value="1"/>
</dbReference>
<evidence type="ECO:0000256" key="9">
    <source>
        <dbReference type="ARBA" id="ARBA00022777"/>
    </source>
</evidence>
<evidence type="ECO:0000256" key="15">
    <source>
        <dbReference type="PIRSR" id="PIRSR037393-2"/>
    </source>
</evidence>
<keyword evidence="11 17" id="KW-1133">Transmembrane helix</keyword>
<feature type="chain" id="PRO_5008056860" description="receptor protein serine/threonine kinase" evidence="18">
    <location>
        <begin position="20"/>
        <end position="598"/>
    </location>
</feature>
<keyword evidence="8 15" id="KW-0547">Nucleotide-binding</keyword>
<dbReference type="AlphaFoldDB" id="A0A177B6D4"/>
<evidence type="ECO:0000256" key="10">
    <source>
        <dbReference type="ARBA" id="ARBA00022840"/>
    </source>
</evidence>
<feature type="domain" description="Protein kinase" evidence="19">
    <location>
        <begin position="203"/>
        <end position="575"/>
    </location>
</feature>
<dbReference type="EC" id="2.7.11.30" evidence="3"/>
<organism evidence="20 21">
    <name type="scientific">Intoshia linei</name>
    <dbReference type="NCBI Taxonomy" id="1819745"/>
    <lineage>
        <taxon>Eukaryota</taxon>
        <taxon>Metazoa</taxon>
        <taxon>Spiralia</taxon>
        <taxon>Lophotrochozoa</taxon>
        <taxon>Mesozoa</taxon>
        <taxon>Orthonectida</taxon>
        <taxon>Rhopaluridae</taxon>
        <taxon>Intoshia</taxon>
    </lineage>
</organism>
<dbReference type="EMBL" id="LWCA01000219">
    <property type="protein sequence ID" value="OAF69857.1"/>
    <property type="molecule type" value="Genomic_DNA"/>
</dbReference>
<dbReference type="GO" id="GO:0071363">
    <property type="term" value="P:cellular response to growth factor stimulus"/>
    <property type="evidence" value="ECO:0007669"/>
    <property type="project" value="TreeGrafter"/>
</dbReference>
<evidence type="ECO:0000256" key="16">
    <source>
        <dbReference type="PIRSR" id="PIRSR037393-3"/>
    </source>
</evidence>
<evidence type="ECO:0000256" key="12">
    <source>
        <dbReference type="ARBA" id="ARBA00023136"/>
    </source>
</evidence>
<evidence type="ECO:0000259" key="19">
    <source>
        <dbReference type="PROSITE" id="PS50011"/>
    </source>
</evidence>
<dbReference type="InterPro" id="IPR000719">
    <property type="entry name" value="Prot_kinase_dom"/>
</dbReference>